<proteinExistence type="predicted"/>
<evidence type="ECO:0000313" key="2">
    <source>
        <dbReference type="Proteomes" id="UP000247515"/>
    </source>
</evidence>
<sequence length="114" mass="12973">MQVDDEAKAELLCFLVVGHLVAIARSGHQLRTDHLIESSVLWLQSHGAECDWLDRAKLVEDSREVASQAYEMPFPKDEASLMVLFNLQSGWFLDYRSEVVQQIHLLSVAHLARI</sequence>
<protein>
    <submittedName>
        <fullName evidence="1">Uncharacterized protein</fullName>
    </submittedName>
</protein>
<keyword evidence="2" id="KW-1185">Reference proteome</keyword>
<accession>A0ABX5MLK6</accession>
<gene>
    <name evidence="1" type="ORF">C7400_112159</name>
</gene>
<evidence type="ECO:0000313" key="1">
    <source>
        <dbReference type="EMBL" id="PXX14547.1"/>
    </source>
</evidence>
<comment type="caution">
    <text evidence="1">The sequence shown here is derived from an EMBL/GenBank/DDBJ whole genome shotgun (WGS) entry which is preliminary data.</text>
</comment>
<organism evidence="1 2">
    <name type="scientific">Paraburkholderia tropica</name>
    <dbReference type="NCBI Taxonomy" id="92647"/>
    <lineage>
        <taxon>Bacteria</taxon>
        <taxon>Pseudomonadati</taxon>
        <taxon>Pseudomonadota</taxon>
        <taxon>Betaproteobacteria</taxon>
        <taxon>Burkholderiales</taxon>
        <taxon>Burkholderiaceae</taxon>
        <taxon>Paraburkholderia</taxon>
    </lineage>
</organism>
<dbReference type="RefSeq" id="WP_110328088.1">
    <property type="nucleotide sequence ID" value="NZ_QJJV01000012.1"/>
</dbReference>
<reference evidence="1 2" key="1">
    <citation type="submission" date="2018-05" db="EMBL/GenBank/DDBJ databases">
        <title>Genomic Encyclopedia of Type Strains, Phase IV (KMG-V): Genome sequencing to study the core and pangenomes of soil and plant-associated prokaryotes.</title>
        <authorList>
            <person name="Whitman W."/>
        </authorList>
    </citation>
    <scope>NUCLEOTIDE SEQUENCE [LARGE SCALE GENOMIC DNA]</scope>
    <source>
        <strain evidence="1 2">SIr-6563</strain>
    </source>
</reference>
<dbReference type="EMBL" id="QJJV01000012">
    <property type="protein sequence ID" value="PXX14547.1"/>
    <property type="molecule type" value="Genomic_DNA"/>
</dbReference>
<dbReference type="Proteomes" id="UP000247515">
    <property type="component" value="Unassembled WGS sequence"/>
</dbReference>
<name>A0ABX5MLK6_9BURK</name>